<dbReference type="PIRSF" id="PIRSF011396">
    <property type="entry name" value="Trp_halogenase"/>
    <property type="match status" value="1"/>
</dbReference>
<dbReference type="EMBL" id="BAABBM010000001">
    <property type="protein sequence ID" value="GAA3887973.1"/>
    <property type="molecule type" value="Genomic_DNA"/>
</dbReference>
<name>A0ABP7KVH7_9SPHN</name>
<proteinExistence type="predicted"/>
<dbReference type="InterPro" id="IPR036188">
    <property type="entry name" value="FAD/NAD-bd_sf"/>
</dbReference>
<dbReference type="Proteomes" id="UP001500827">
    <property type="component" value="Unassembled WGS sequence"/>
</dbReference>
<dbReference type="InterPro" id="IPR050816">
    <property type="entry name" value="Flavin-dep_Halogenase_NPB"/>
</dbReference>
<dbReference type="InterPro" id="IPR006905">
    <property type="entry name" value="Flavin_halogenase"/>
</dbReference>
<accession>A0ABP7KVH7</accession>
<comment type="caution">
    <text evidence="1">The sequence shown here is derived from an EMBL/GenBank/DDBJ whole genome shotgun (WGS) entry which is preliminary data.</text>
</comment>
<dbReference type="SUPFAM" id="SSF51905">
    <property type="entry name" value="FAD/NAD(P)-binding domain"/>
    <property type="match status" value="1"/>
</dbReference>
<evidence type="ECO:0000313" key="2">
    <source>
        <dbReference type="Proteomes" id="UP001500827"/>
    </source>
</evidence>
<dbReference type="Gene3D" id="3.50.50.60">
    <property type="entry name" value="FAD/NAD(P)-binding domain"/>
    <property type="match status" value="1"/>
</dbReference>
<dbReference type="PANTHER" id="PTHR43747:SF4">
    <property type="entry name" value="FLAVIN-DEPENDENT TRYPTOPHAN HALOGENASE"/>
    <property type="match status" value="1"/>
</dbReference>
<organism evidence="1 2">
    <name type="scientific">Sphingomonas limnosediminicola</name>
    <dbReference type="NCBI Taxonomy" id="940133"/>
    <lineage>
        <taxon>Bacteria</taxon>
        <taxon>Pseudomonadati</taxon>
        <taxon>Pseudomonadota</taxon>
        <taxon>Alphaproteobacteria</taxon>
        <taxon>Sphingomonadales</taxon>
        <taxon>Sphingomonadaceae</taxon>
        <taxon>Sphingomonas</taxon>
    </lineage>
</organism>
<gene>
    <name evidence="1" type="ORF">GCM10022276_03830</name>
</gene>
<keyword evidence="2" id="KW-1185">Reference proteome</keyword>
<dbReference type="InterPro" id="IPR033856">
    <property type="entry name" value="Trp_halogen"/>
</dbReference>
<dbReference type="RefSeq" id="WP_344698006.1">
    <property type="nucleotide sequence ID" value="NZ_BAABBM010000001.1"/>
</dbReference>
<evidence type="ECO:0000313" key="1">
    <source>
        <dbReference type="EMBL" id="GAA3887973.1"/>
    </source>
</evidence>
<sequence>MNEQPPKTRVIILGGGTAGWMTAAALINELSHACDVRLIESEEIGIVGVGEATLPHIRYFVESLGIDEADFMKATHATFKLGIEFHDFGSIGTRYLHPFGTFGAPLHDVPFHHYWLRLHSEGRGGELWDSSICNVMAVRNRFAPPQPGSSLYNYAYQFDATLFGPYLRSYAVSRGAVRTEGKVVDVELDGAIGNVVALKMESGERVEGDLFVDCSGFRALLIEQKLEEDWEDWSQWLPCDRAVAMPCTSALGTIEPYTRAHAMTAGWRWRIPLQNRVGNGYVYSSAHTSDQDAVDSLVSALEGERLAEPRMLRFRAGRRKRSWSRNVVSIGLASGFLEPLESTSIYLVQGAIAQLIELFPIGRIRDEDRDEFNHAVDIEYERIRDFLILHYHATRRDDSSFWNHVRNMEVPETLHSKMDLWRRSARVAKYSQGLFFEPSWIAVYVGQGIMPDGWDQRAEIQDASALDRSVNRLIERVRRTVEAAPDHADFIRTRNASIGMPA</sequence>
<protein>
    <submittedName>
        <fullName evidence="1">Tryptophan 7-halogenase</fullName>
    </submittedName>
</protein>
<dbReference type="Pfam" id="PF04820">
    <property type="entry name" value="Trp_halogenase"/>
    <property type="match status" value="1"/>
</dbReference>
<reference evidence="2" key="1">
    <citation type="journal article" date="2019" name="Int. J. Syst. Evol. Microbiol.">
        <title>The Global Catalogue of Microorganisms (GCM) 10K type strain sequencing project: providing services to taxonomists for standard genome sequencing and annotation.</title>
        <authorList>
            <consortium name="The Broad Institute Genomics Platform"/>
            <consortium name="The Broad Institute Genome Sequencing Center for Infectious Disease"/>
            <person name="Wu L."/>
            <person name="Ma J."/>
        </authorList>
    </citation>
    <scope>NUCLEOTIDE SEQUENCE [LARGE SCALE GENOMIC DNA]</scope>
    <source>
        <strain evidence="2">JCM 17543</strain>
    </source>
</reference>
<dbReference type="PANTHER" id="PTHR43747">
    <property type="entry name" value="FAD-BINDING PROTEIN"/>
    <property type="match status" value="1"/>
</dbReference>